<dbReference type="PANTHER" id="PTHR11266:SF80">
    <property type="entry name" value="PEROXISOMAL MEMBRANE PROTEIN 2"/>
    <property type="match status" value="1"/>
</dbReference>
<protein>
    <submittedName>
        <fullName evidence="7">Uncharacterized protein</fullName>
    </submittedName>
</protein>
<evidence type="ECO:0000256" key="5">
    <source>
        <dbReference type="ARBA" id="ARBA00023136"/>
    </source>
</evidence>
<dbReference type="Proteomes" id="UP000770015">
    <property type="component" value="Unassembled WGS sequence"/>
</dbReference>
<evidence type="ECO:0000256" key="4">
    <source>
        <dbReference type="ARBA" id="ARBA00022989"/>
    </source>
</evidence>
<name>A0A9P9A6L8_9PEZI</name>
<proteinExistence type="inferred from homology"/>
<dbReference type="Pfam" id="PF04117">
    <property type="entry name" value="Mpv17_PMP22"/>
    <property type="match status" value="1"/>
</dbReference>
<evidence type="ECO:0000256" key="2">
    <source>
        <dbReference type="ARBA" id="ARBA00006824"/>
    </source>
</evidence>
<comment type="similarity">
    <text evidence="2 6">Belongs to the peroxisomal membrane protein PXMP2/4 family.</text>
</comment>
<organism evidence="7 8">
    <name type="scientific">Plectosphaerella plurivora</name>
    <dbReference type="NCBI Taxonomy" id="936078"/>
    <lineage>
        <taxon>Eukaryota</taxon>
        <taxon>Fungi</taxon>
        <taxon>Dikarya</taxon>
        <taxon>Ascomycota</taxon>
        <taxon>Pezizomycotina</taxon>
        <taxon>Sordariomycetes</taxon>
        <taxon>Hypocreomycetidae</taxon>
        <taxon>Glomerellales</taxon>
        <taxon>Plectosphaerellaceae</taxon>
        <taxon>Plectosphaerella</taxon>
    </lineage>
</organism>
<dbReference type="EMBL" id="JAGSXJ010000027">
    <property type="protein sequence ID" value="KAH6672764.1"/>
    <property type="molecule type" value="Genomic_DNA"/>
</dbReference>
<keyword evidence="8" id="KW-1185">Reference proteome</keyword>
<dbReference type="AlphaFoldDB" id="A0A9P9A6L8"/>
<dbReference type="OrthoDB" id="10267969at2759"/>
<dbReference type="PANTHER" id="PTHR11266">
    <property type="entry name" value="PEROXISOMAL MEMBRANE PROTEIN 2, PXMP2 MPV17"/>
    <property type="match status" value="1"/>
</dbReference>
<evidence type="ECO:0000256" key="6">
    <source>
        <dbReference type="RuleBase" id="RU363053"/>
    </source>
</evidence>
<comment type="caution">
    <text evidence="7">The sequence shown here is derived from an EMBL/GenBank/DDBJ whole genome shotgun (WGS) entry which is preliminary data.</text>
</comment>
<evidence type="ECO:0000313" key="7">
    <source>
        <dbReference type="EMBL" id="KAH6672764.1"/>
    </source>
</evidence>
<comment type="subcellular location">
    <subcellularLocation>
        <location evidence="1">Membrane</location>
        <topology evidence="1">Multi-pass membrane protein</topology>
    </subcellularLocation>
</comment>
<keyword evidence="5 6" id="KW-0472">Membrane</keyword>
<dbReference type="GO" id="GO:0005778">
    <property type="term" value="C:peroxisomal membrane"/>
    <property type="evidence" value="ECO:0007669"/>
    <property type="project" value="TreeGrafter"/>
</dbReference>
<evidence type="ECO:0000256" key="3">
    <source>
        <dbReference type="ARBA" id="ARBA00022692"/>
    </source>
</evidence>
<sequence length="209" mass="22691">MPSPMMTATLQATGLSTASNISAQLILAYQAKRPFTLDIIQLLRFIALSFMTSPPNYQWQQFLERTFPAYPAPPPSTSAPGGTDIELKMAAHGTTPGHLEGGTAIPGVPAKFSLQNTLAKWFVDCITLGAVGNTVAFLVLMGIMKGQTWPQIKTNIGTEMVPIIVAGYKMWPIASIISFSFVPVHRRIVFLGFVGFIWGIYMSIVAARV</sequence>
<gene>
    <name evidence="7" type="ORF">F5X68DRAFT_42494</name>
</gene>
<keyword evidence="3 6" id="KW-0812">Transmembrane</keyword>
<dbReference type="InterPro" id="IPR007248">
    <property type="entry name" value="Mpv17_PMP22"/>
</dbReference>
<reference evidence="7" key="1">
    <citation type="journal article" date="2021" name="Nat. Commun.">
        <title>Genetic determinants of endophytism in the Arabidopsis root mycobiome.</title>
        <authorList>
            <person name="Mesny F."/>
            <person name="Miyauchi S."/>
            <person name="Thiergart T."/>
            <person name="Pickel B."/>
            <person name="Atanasova L."/>
            <person name="Karlsson M."/>
            <person name="Huettel B."/>
            <person name="Barry K.W."/>
            <person name="Haridas S."/>
            <person name="Chen C."/>
            <person name="Bauer D."/>
            <person name="Andreopoulos W."/>
            <person name="Pangilinan J."/>
            <person name="LaButti K."/>
            <person name="Riley R."/>
            <person name="Lipzen A."/>
            <person name="Clum A."/>
            <person name="Drula E."/>
            <person name="Henrissat B."/>
            <person name="Kohler A."/>
            <person name="Grigoriev I.V."/>
            <person name="Martin F.M."/>
            <person name="Hacquard S."/>
        </authorList>
    </citation>
    <scope>NUCLEOTIDE SEQUENCE</scope>
    <source>
        <strain evidence="7">MPI-SDFR-AT-0117</strain>
    </source>
</reference>
<feature type="transmembrane region" description="Helical" evidence="6">
    <location>
        <begin position="188"/>
        <end position="207"/>
    </location>
</feature>
<feature type="transmembrane region" description="Helical" evidence="6">
    <location>
        <begin position="161"/>
        <end position="182"/>
    </location>
</feature>
<keyword evidence="4 6" id="KW-1133">Transmembrane helix</keyword>
<accession>A0A9P9A6L8</accession>
<evidence type="ECO:0000256" key="1">
    <source>
        <dbReference type="ARBA" id="ARBA00004141"/>
    </source>
</evidence>
<evidence type="ECO:0000313" key="8">
    <source>
        <dbReference type="Proteomes" id="UP000770015"/>
    </source>
</evidence>
<feature type="transmembrane region" description="Helical" evidence="6">
    <location>
        <begin position="121"/>
        <end position="140"/>
    </location>
</feature>